<dbReference type="EMBL" id="SNZE01000013">
    <property type="protein sequence ID" value="TDR31051.1"/>
    <property type="molecule type" value="Genomic_DNA"/>
</dbReference>
<dbReference type="Pfam" id="PF04313">
    <property type="entry name" value="HSDR_N"/>
    <property type="match status" value="1"/>
</dbReference>
<comment type="caution">
    <text evidence="3">The sequence shown here is derived from an EMBL/GenBank/DDBJ whole genome shotgun (WGS) entry which is preliminary data.</text>
</comment>
<reference evidence="3 4" key="1">
    <citation type="submission" date="2019-03" db="EMBL/GenBank/DDBJ databases">
        <title>Genomic Encyclopedia of Type Strains, Phase IV (KMG-IV): sequencing the most valuable type-strain genomes for metagenomic binning, comparative biology and taxonomic classification.</title>
        <authorList>
            <person name="Goeker M."/>
        </authorList>
    </citation>
    <scope>NUCLEOTIDE SEQUENCE [LARGE SCALE GENOMIC DNA]</scope>
    <source>
        <strain evidence="3 4">DSM 102852</strain>
    </source>
</reference>
<dbReference type="PANTHER" id="PTHR47396:SF1">
    <property type="entry name" value="ATP-DEPENDENT HELICASE IRC3-RELATED"/>
    <property type="match status" value="1"/>
</dbReference>
<dbReference type="RefSeq" id="WP_133620494.1">
    <property type="nucleotide sequence ID" value="NZ_SNZE01000013.1"/>
</dbReference>
<keyword evidence="1" id="KW-0175">Coiled coil</keyword>
<evidence type="ECO:0000259" key="2">
    <source>
        <dbReference type="PROSITE" id="PS51192"/>
    </source>
</evidence>
<dbReference type="InterPro" id="IPR014001">
    <property type="entry name" value="Helicase_ATP-bd"/>
</dbReference>
<dbReference type="InterPro" id="IPR006935">
    <property type="entry name" value="Helicase/UvrB_N"/>
</dbReference>
<dbReference type="InterPro" id="IPR007409">
    <property type="entry name" value="Restrct_endonuc_type1_HsdR_N"/>
</dbReference>
<evidence type="ECO:0000313" key="3">
    <source>
        <dbReference type="EMBL" id="TDR31051.1"/>
    </source>
</evidence>
<evidence type="ECO:0000313" key="4">
    <source>
        <dbReference type="Proteomes" id="UP000294480"/>
    </source>
</evidence>
<dbReference type="Gene3D" id="3.90.1570.30">
    <property type="match status" value="1"/>
</dbReference>
<dbReference type="CDD" id="cd18799">
    <property type="entry name" value="SF2_C_EcoAI-like"/>
    <property type="match status" value="1"/>
</dbReference>
<dbReference type="GO" id="GO:0003677">
    <property type="term" value="F:DNA binding"/>
    <property type="evidence" value="ECO:0007669"/>
    <property type="project" value="UniProtKB-KW"/>
</dbReference>
<dbReference type="AlphaFoldDB" id="A0A4R6Y3U7"/>
<dbReference type="PROSITE" id="PS51192">
    <property type="entry name" value="HELICASE_ATP_BIND_1"/>
    <property type="match status" value="1"/>
</dbReference>
<sequence>MSNFAFIQIDFPTLHDEAAQAEQLARVAPAAAAMLCRVSLEKAVNWLYDHDSKLVRPWRADLNTLLHEPSFQNLFSPAMFREINLIRKTGNIAAHGDAVVFDDVLAMLKYLFRFLRFVAIYYGKTRLPEQVFDESLLTDLARASGSPATTSDADALVRELEAKNAALREAEDENRKLIESNATLLAELNAQKSQHSAERVLRMQAFAVEVAVPPNISEAETRRRYIDISLRECGWNHLVDGRDKEYPVTGMPTSTNPSGKGFVDYVLWGDDGLPLAVVEAKKSMVDARQGREQAKLYADSLQAMHGQRPIIFYTNGFETYLWDDAFYPERQVQGFYTKSELQLMLDRRGGAGVNGYNGTARLDLREFRVNEAIAGRPYQIEAVKRVAETFVTTNQSGQLRGRGRKALLVMATGSGKTRTAAAIVDMLMQSRWVKRVLFLADRNALVTQAKNAFNEYLPQLSAIDLTCEAEDVGTRLVFSTYPTMLNRIDHVNEGERFYGVGHFDLIIVDEAHRSVYQKYKAIFDYFDALLVGLTATPKTAVDRNTYELFGIEDHNPTFAYELDKAVEEGFLVPPKAISVPIKFPRDGIKYGDLSAEEKEEWEEKFGDPTVDSAPDEIGGAALNEWLFNTDTVDKVLAHLMSSGIKVQGGDRLGKTIIFAKSHRHAEFIRERFDVNYPEYSGSFMSVIDNYESKAQSLLTKFTNKHADSDPQIAVSVDMMDTGVDAVRVVNLVFFKLVRSSTKFWQMVGRGTRPCPNLFGKDMDKTEFVIFDYCGNLEYFDANPEGVESKAVRGLSQQTFEVKLELALLIRGRVDSNDEERALAEAFINELHATVKLFDRNRAAVRMKLRRVEEYSDATRWQNLSRSDMQDINSELSNLVLPIAKEDELARRFDVLILNYQLALFSNAHSSKYQNQIRGVAHALLKKQNIPAVAKQVPMLTQLQQDDFWQSVNVVGLEPVRLSLRDLMKYLDTESQDVIYTHFEDTLNVDEAKEFDLVKSSGQLKSYKERVESYVRNNSHHLVIRRLQTNKPISRTEIDTLEKILFEGDLGTREDYARVYGEKPLGVFIRNIVGLDVNAAQAVFAEFIQAGHLSADQMTFINNIIRYLTINGVIDKNMLFTPPFTDLNDQGLLGVFDEIQSKMILDLLSQVSENAITA</sequence>
<feature type="domain" description="Helicase ATP-binding" evidence="2">
    <location>
        <begin position="397"/>
        <end position="555"/>
    </location>
</feature>
<dbReference type="GO" id="GO:0009307">
    <property type="term" value="P:DNA restriction-modification system"/>
    <property type="evidence" value="ECO:0007669"/>
    <property type="project" value="UniProtKB-KW"/>
</dbReference>
<dbReference type="InterPro" id="IPR013670">
    <property type="entry name" value="EcoEI_R_C_dom"/>
</dbReference>
<gene>
    <name evidence="3" type="ORF">DFR44_1132</name>
</gene>
<dbReference type="CDD" id="cd18032">
    <property type="entry name" value="DEXHc_RE_I_III_res"/>
    <property type="match status" value="1"/>
</dbReference>
<dbReference type="PANTHER" id="PTHR47396">
    <property type="entry name" value="TYPE I RESTRICTION ENZYME ECOKI R PROTEIN"/>
    <property type="match status" value="1"/>
</dbReference>
<dbReference type="SMART" id="SM00487">
    <property type="entry name" value="DEXDc"/>
    <property type="match status" value="1"/>
</dbReference>
<proteinExistence type="predicted"/>
<dbReference type="Pfam" id="PF04851">
    <property type="entry name" value="ResIII"/>
    <property type="match status" value="1"/>
</dbReference>
<dbReference type="GO" id="GO:0009035">
    <property type="term" value="F:type I site-specific deoxyribonuclease activity"/>
    <property type="evidence" value="ECO:0007669"/>
    <property type="project" value="UniProtKB-EC"/>
</dbReference>
<feature type="coiled-coil region" evidence="1">
    <location>
        <begin position="153"/>
        <end position="187"/>
    </location>
</feature>
<name>A0A4R6Y3U7_9BURK</name>
<dbReference type="OrthoDB" id="9804086at2"/>
<evidence type="ECO:0000256" key="1">
    <source>
        <dbReference type="SAM" id="Coils"/>
    </source>
</evidence>
<dbReference type="GO" id="GO:0005524">
    <property type="term" value="F:ATP binding"/>
    <property type="evidence" value="ECO:0007669"/>
    <property type="project" value="UniProtKB-KW"/>
</dbReference>
<dbReference type="Proteomes" id="UP000294480">
    <property type="component" value="Unassembled WGS sequence"/>
</dbReference>
<dbReference type="Pfam" id="PF08463">
    <property type="entry name" value="EcoEI_R_C"/>
    <property type="match status" value="1"/>
</dbReference>
<organism evidence="3 4">
    <name type="scientific">Hydromonas duriensis</name>
    <dbReference type="NCBI Taxonomy" id="1527608"/>
    <lineage>
        <taxon>Bacteria</taxon>
        <taxon>Pseudomonadati</taxon>
        <taxon>Pseudomonadota</taxon>
        <taxon>Betaproteobacteria</taxon>
        <taxon>Burkholderiales</taxon>
        <taxon>Burkholderiaceae</taxon>
        <taxon>Hydromonas</taxon>
    </lineage>
</organism>
<dbReference type="Pfam" id="PF13643">
    <property type="entry name" value="DUF4145"/>
    <property type="match status" value="1"/>
</dbReference>
<keyword evidence="4" id="KW-1185">Reference proteome</keyword>
<dbReference type="SUPFAM" id="SSF52540">
    <property type="entry name" value="P-loop containing nucleoside triphosphate hydrolases"/>
    <property type="match status" value="2"/>
</dbReference>
<dbReference type="InterPro" id="IPR050742">
    <property type="entry name" value="Helicase_Restrict-Modif_Enz"/>
</dbReference>
<dbReference type="Gene3D" id="3.40.50.300">
    <property type="entry name" value="P-loop containing nucleotide triphosphate hydrolases"/>
    <property type="match status" value="2"/>
</dbReference>
<accession>A0A4R6Y3U7</accession>
<dbReference type="InterPro" id="IPR025285">
    <property type="entry name" value="DUF4145"/>
</dbReference>
<dbReference type="InterPro" id="IPR027417">
    <property type="entry name" value="P-loop_NTPase"/>
</dbReference>
<protein>
    <submittedName>
        <fullName evidence="3">Type I restriction enzyme R subunit</fullName>
    </submittedName>
</protein>
<dbReference type="GO" id="GO:0005829">
    <property type="term" value="C:cytosol"/>
    <property type="evidence" value="ECO:0007669"/>
    <property type="project" value="TreeGrafter"/>
</dbReference>